<accession>A0A7I7WDL9</accession>
<dbReference type="AlphaFoldDB" id="A0A7I7WDL9"/>
<reference evidence="1" key="3">
    <citation type="submission" date="2020-02" db="EMBL/GenBank/DDBJ databases">
        <authorList>
            <person name="Matsumoto Y."/>
            <person name="Motooka D."/>
            <person name="Nakamura S."/>
        </authorList>
    </citation>
    <scope>NUCLEOTIDE SEQUENCE</scope>
    <source>
        <strain evidence="1">JCM 12687</strain>
        <plasmid evidence="1">pJCM12687</plasmid>
    </source>
</reference>
<dbReference type="EMBL" id="MVHM01000002">
    <property type="protein sequence ID" value="ORA40310.1"/>
    <property type="molecule type" value="Genomic_DNA"/>
</dbReference>
<sequence length="337" mass="35358">MSAVDASECVRADLVVDVSGSCDIAGRLRVAATVFLPRPDALAAGATVVYALPGGGYSRGYFDMHFPGRAGYSQAEHHVSAGLVMVAIDHLGVGQSSPQVCDQLRVEDIAAANHAAVTAISRLLEQGGAAAKYPPVHIARRIGVGQSMGGAVTVIMAGVHGSYDAIAVLGFSGIHTVLPLLDQHQTAEVAGSIELGADRRDGDPADQSVARTAALIPDFLYPFFWSDVPDDIVDADTRGGYPLREQAPVFGSATLPNCAGAMLSPGYIAAEAAMVRCPVFIGLGERDAATNPHSEPSAYGRSTDVTLFICDRMAHMHNFASTRGKLWDRLVGWCQSL</sequence>
<dbReference type="InterPro" id="IPR029058">
    <property type="entry name" value="AB_hydrolase_fold"/>
</dbReference>
<dbReference type="Gene3D" id="3.40.50.1820">
    <property type="entry name" value="alpha/beta hydrolase"/>
    <property type="match status" value="1"/>
</dbReference>
<organism evidence="2 3">
    <name type="scientific">Mycobacterium branderi</name>
    <dbReference type="NCBI Taxonomy" id="43348"/>
    <lineage>
        <taxon>Bacteria</taxon>
        <taxon>Bacillati</taxon>
        <taxon>Actinomycetota</taxon>
        <taxon>Actinomycetes</taxon>
        <taxon>Mycobacteriales</taxon>
        <taxon>Mycobacteriaceae</taxon>
        <taxon>Mycobacterium</taxon>
    </lineage>
</organism>
<evidence type="ECO:0000313" key="4">
    <source>
        <dbReference type="Proteomes" id="UP000467379"/>
    </source>
</evidence>
<gene>
    <name evidence="2" type="ORF">BST20_07110</name>
    <name evidence="1" type="ORF">MBRA_58240</name>
</gene>
<keyword evidence="4" id="KW-1185">Reference proteome</keyword>
<dbReference type="SUPFAM" id="SSF53474">
    <property type="entry name" value="alpha/beta-Hydrolases"/>
    <property type="match status" value="1"/>
</dbReference>
<name>A0A7I7WDL9_9MYCO</name>
<dbReference type="Proteomes" id="UP000467379">
    <property type="component" value="Plasmid pJCM12687"/>
</dbReference>
<evidence type="ECO:0000313" key="2">
    <source>
        <dbReference type="EMBL" id="ORA40310.1"/>
    </source>
</evidence>
<protein>
    <submittedName>
        <fullName evidence="2">Alpha/beta hydrolase</fullName>
    </submittedName>
</protein>
<keyword evidence="1" id="KW-0614">Plasmid</keyword>
<reference evidence="2 3" key="1">
    <citation type="submission" date="2016-12" db="EMBL/GenBank/DDBJ databases">
        <title>The new phylogeny of genus Mycobacterium.</title>
        <authorList>
            <person name="Tortoli E."/>
            <person name="Trovato A."/>
            <person name="Cirillo D.M."/>
        </authorList>
    </citation>
    <scope>NUCLEOTIDE SEQUENCE [LARGE SCALE GENOMIC DNA]</scope>
    <source>
        <strain evidence="2 3">DSM 44624</strain>
    </source>
</reference>
<proteinExistence type="predicted"/>
<reference evidence="1 4" key="2">
    <citation type="journal article" date="2019" name="Emerg. Microbes Infect.">
        <title>Comprehensive subspecies identification of 175 nontuberculous mycobacteria species based on 7547 genomic profiles.</title>
        <authorList>
            <person name="Matsumoto Y."/>
            <person name="Kinjo T."/>
            <person name="Motooka D."/>
            <person name="Nabeya D."/>
            <person name="Jung N."/>
            <person name="Uechi K."/>
            <person name="Horii T."/>
            <person name="Iida T."/>
            <person name="Fujita J."/>
            <person name="Nakamura S."/>
        </authorList>
    </citation>
    <scope>NUCLEOTIDE SEQUENCE [LARGE SCALE GENOMIC DNA]</scope>
    <source>
        <strain evidence="1 4">JCM 12687</strain>
        <plasmid evidence="1">pJCM12687</plasmid>
    </source>
</reference>
<geneLocation type="plasmid" evidence="1 4">
    <name>pJCM12687</name>
</geneLocation>
<evidence type="ECO:0000313" key="1">
    <source>
        <dbReference type="EMBL" id="BBZ15629.1"/>
    </source>
</evidence>
<dbReference type="GO" id="GO:0016787">
    <property type="term" value="F:hydrolase activity"/>
    <property type="evidence" value="ECO:0007669"/>
    <property type="project" value="UniProtKB-KW"/>
</dbReference>
<dbReference type="Proteomes" id="UP000192441">
    <property type="component" value="Unassembled WGS sequence"/>
</dbReference>
<dbReference type="EMBL" id="AP022607">
    <property type="protein sequence ID" value="BBZ15629.1"/>
    <property type="molecule type" value="Genomic_DNA"/>
</dbReference>
<evidence type="ECO:0000313" key="3">
    <source>
        <dbReference type="Proteomes" id="UP000192441"/>
    </source>
</evidence>
<dbReference type="OrthoDB" id="4512892at2"/>
<keyword evidence="2" id="KW-0378">Hydrolase</keyword>